<dbReference type="InterPro" id="IPR041698">
    <property type="entry name" value="Methyltransf_25"/>
</dbReference>
<dbReference type="GO" id="GO:0008168">
    <property type="term" value="F:methyltransferase activity"/>
    <property type="evidence" value="ECO:0007669"/>
    <property type="project" value="TreeGrafter"/>
</dbReference>
<dbReference type="Pfam" id="PF13649">
    <property type="entry name" value="Methyltransf_25"/>
    <property type="match status" value="1"/>
</dbReference>
<evidence type="ECO:0000313" key="2">
    <source>
        <dbReference type="EMBL" id="KAJ8600880.1"/>
    </source>
</evidence>
<dbReference type="EMBL" id="JAQMWT010000468">
    <property type="protein sequence ID" value="KAJ8600880.1"/>
    <property type="molecule type" value="Genomic_DNA"/>
</dbReference>
<dbReference type="PANTHER" id="PTHR42912">
    <property type="entry name" value="METHYLTRANSFERASE"/>
    <property type="match status" value="1"/>
</dbReference>
<dbReference type="CDD" id="cd02440">
    <property type="entry name" value="AdoMet_MTases"/>
    <property type="match status" value="1"/>
</dbReference>
<sequence>MRLLLPLLQPVARNMMIRTAEANDVPWCDALAWIQASGPWPEIPDAEYPAYYRSPFHAYPLGNLCWEAAWEQEIASAAVGARNYPAFGRRGEDAFRGSFDAALDALGARVDDDENGIVLDLGCGTGSSTRRLAARYPGPSKIVGVDLSPYMIHVARRLVDIDSSEFWVCEARSDPRLEFMQADIQNLPFSDDSVSICSLNLVVHEIPPDVTRDVLVECARVLKPGGALWLTEMDFDTPGFRRLRGNPLLFSIIRATEPYLDDYANYNAEGIASDLLTLGAFDAVHLRAATGRHFALIATKKESSDDDAKPTLLVDDRAATALPDTHLATWQTSSRR</sequence>
<name>A0AAD7UAM2_9STRA</name>
<organism evidence="2 3">
    <name type="scientific">Chrysophaeum taylorii</name>
    <dbReference type="NCBI Taxonomy" id="2483200"/>
    <lineage>
        <taxon>Eukaryota</taxon>
        <taxon>Sar</taxon>
        <taxon>Stramenopiles</taxon>
        <taxon>Ochrophyta</taxon>
        <taxon>Pelagophyceae</taxon>
        <taxon>Pelagomonadales</taxon>
        <taxon>Pelagomonadaceae</taxon>
        <taxon>Chrysophaeum</taxon>
    </lineage>
</organism>
<dbReference type="InterPro" id="IPR029063">
    <property type="entry name" value="SAM-dependent_MTases_sf"/>
</dbReference>
<feature type="domain" description="Methyltransferase" evidence="1">
    <location>
        <begin position="118"/>
        <end position="226"/>
    </location>
</feature>
<evidence type="ECO:0000313" key="3">
    <source>
        <dbReference type="Proteomes" id="UP001230188"/>
    </source>
</evidence>
<dbReference type="InterPro" id="IPR050508">
    <property type="entry name" value="Methyltransf_Superfamily"/>
</dbReference>
<gene>
    <name evidence="2" type="ORF">CTAYLR_006998</name>
</gene>
<comment type="caution">
    <text evidence="2">The sequence shown here is derived from an EMBL/GenBank/DDBJ whole genome shotgun (WGS) entry which is preliminary data.</text>
</comment>
<keyword evidence="3" id="KW-1185">Reference proteome</keyword>
<proteinExistence type="predicted"/>
<evidence type="ECO:0000259" key="1">
    <source>
        <dbReference type="Pfam" id="PF13649"/>
    </source>
</evidence>
<dbReference type="AlphaFoldDB" id="A0AAD7UAM2"/>
<protein>
    <recommendedName>
        <fullName evidence="1">Methyltransferase domain-containing protein</fullName>
    </recommendedName>
</protein>
<accession>A0AAD7UAM2</accession>
<dbReference type="PANTHER" id="PTHR42912:SF80">
    <property type="entry name" value="METHYLTRANSFERASE DOMAIN-CONTAINING PROTEIN"/>
    <property type="match status" value="1"/>
</dbReference>
<dbReference type="Proteomes" id="UP001230188">
    <property type="component" value="Unassembled WGS sequence"/>
</dbReference>
<dbReference type="Gene3D" id="3.40.50.150">
    <property type="entry name" value="Vaccinia Virus protein VP39"/>
    <property type="match status" value="1"/>
</dbReference>
<dbReference type="SUPFAM" id="SSF53335">
    <property type="entry name" value="S-adenosyl-L-methionine-dependent methyltransferases"/>
    <property type="match status" value="1"/>
</dbReference>
<reference evidence="2" key="1">
    <citation type="submission" date="2023-01" db="EMBL/GenBank/DDBJ databases">
        <title>Metagenome sequencing of chrysophaentin producing Chrysophaeum taylorii.</title>
        <authorList>
            <person name="Davison J."/>
            <person name="Bewley C."/>
        </authorList>
    </citation>
    <scope>NUCLEOTIDE SEQUENCE</scope>
    <source>
        <strain evidence="2">NIES-1699</strain>
    </source>
</reference>